<accession>A0ACC0N7G5</accession>
<keyword evidence="2" id="KW-1185">Reference proteome</keyword>
<dbReference type="Proteomes" id="UP001062846">
    <property type="component" value="Chromosome 6"/>
</dbReference>
<reference evidence="1" key="1">
    <citation type="submission" date="2022-02" db="EMBL/GenBank/DDBJ databases">
        <title>Plant Genome Project.</title>
        <authorList>
            <person name="Zhang R.-G."/>
        </authorList>
    </citation>
    <scope>NUCLEOTIDE SEQUENCE</scope>
    <source>
        <strain evidence="1">AT1</strain>
    </source>
</reference>
<dbReference type="EMBL" id="CM046393">
    <property type="protein sequence ID" value="KAI8549206.1"/>
    <property type="molecule type" value="Genomic_DNA"/>
</dbReference>
<sequence>MSRERRAVAGGGNGTRWLSVELAACLGWKLINKGRRVPIVGSEASEGFGDVSLHLLRMIPSGPSPTVSLH</sequence>
<gene>
    <name evidence="1" type="ORF">RHMOL_Rhmol06G0008300</name>
</gene>
<protein>
    <submittedName>
        <fullName evidence="1">Uncharacterized protein</fullName>
    </submittedName>
</protein>
<comment type="caution">
    <text evidence="1">The sequence shown here is derived from an EMBL/GenBank/DDBJ whole genome shotgun (WGS) entry which is preliminary data.</text>
</comment>
<organism evidence="1 2">
    <name type="scientific">Rhododendron molle</name>
    <name type="common">Chinese azalea</name>
    <name type="synonym">Azalea mollis</name>
    <dbReference type="NCBI Taxonomy" id="49168"/>
    <lineage>
        <taxon>Eukaryota</taxon>
        <taxon>Viridiplantae</taxon>
        <taxon>Streptophyta</taxon>
        <taxon>Embryophyta</taxon>
        <taxon>Tracheophyta</taxon>
        <taxon>Spermatophyta</taxon>
        <taxon>Magnoliopsida</taxon>
        <taxon>eudicotyledons</taxon>
        <taxon>Gunneridae</taxon>
        <taxon>Pentapetalae</taxon>
        <taxon>asterids</taxon>
        <taxon>Ericales</taxon>
        <taxon>Ericaceae</taxon>
        <taxon>Ericoideae</taxon>
        <taxon>Rhodoreae</taxon>
        <taxon>Rhododendron</taxon>
    </lineage>
</organism>
<evidence type="ECO:0000313" key="2">
    <source>
        <dbReference type="Proteomes" id="UP001062846"/>
    </source>
</evidence>
<evidence type="ECO:0000313" key="1">
    <source>
        <dbReference type="EMBL" id="KAI8549206.1"/>
    </source>
</evidence>
<proteinExistence type="predicted"/>
<name>A0ACC0N7G5_RHOML</name>